<evidence type="ECO:0000313" key="4">
    <source>
        <dbReference type="RefSeq" id="XP_018011794.1"/>
    </source>
</evidence>
<feature type="region of interest" description="Disordered" evidence="1">
    <location>
        <begin position="17"/>
        <end position="59"/>
    </location>
</feature>
<dbReference type="InterPro" id="IPR018613">
    <property type="entry name" value="Ccdc97-like"/>
</dbReference>
<dbReference type="RefSeq" id="XP_018011794.1">
    <property type="nucleotide sequence ID" value="XM_018156305.2"/>
</dbReference>
<evidence type="ECO:0000313" key="3">
    <source>
        <dbReference type="Proteomes" id="UP000694843"/>
    </source>
</evidence>
<organism evidence="3 4">
    <name type="scientific">Hyalella azteca</name>
    <name type="common">Amphipod</name>
    <dbReference type="NCBI Taxonomy" id="294128"/>
    <lineage>
        <taxon>Eukaryota</taxon>
        <taxon>Metazoa</taxon>
        <taxon>Ecdysozoa</taxon>
        <taxon>Arthropoda</taxon>
        <taxon>Crustacea</taxon>
        <taxon>Multicrustacea</taxon>
        <taxon>Malacostraca</taxon>
        <taxon>Eumalacostraca</taxon>
        <taxon>Peracarida</taxon>
        <taxon>Amphipoda</taxon>
        <taxon>Senticaudata</taxon>
        <taxon>Talitrida</taxon>
        <taxon>Talitroidea</taxon>
        <taxon>Hyalellidae</taxon>
        <taxon>Hyalella</taxon>
    </lineage>
</organism>
<dbReference type="AlphaFoldDB" id="A0A8B7NDW2"/>
<dbReference type="PANTHER" id="PTHR31840:SF1">
    <property type="entry name" value="COILED-COIL DOMAIN-CONTAINING PROTEIN 97"/>
    <property type="match status" value="1"/>
</dbReference>
<accession>A0A8B7NDW2</accession>
<feature type="compositionally biased region" description="Low complexity" evidence="1">
    <location>
        <begin position="33"/>
        <end position="45"/>
    </location>
</feature>
<keyword evidence="3" id="KW-1185">Reference proteome</keyword>
<name>A0A8B7NDW2_HYAAZ</name>
<evidence type="ECO:0000256" key="1">
    <source>
        <dbReference type="SAM" id="MobiDB-lite"/>
    </source>
</evidence>
<sequence length="426" mass="48898">MRDLSPLKISEIMFGELEDADPYPPPPAPNSPTPALSSHTSTTSSGHAPNSTFLAPNPSILAPNSSTNELLSHRIARHLALKTDVVLKSQQRGEPELSTEEKIAIALQMMMESPSQFLYRFGRHLLLEHLELFEESAVQDSLVAHYLAETRAKLDNTKHKTVVRNRRWAAVQRLKDASLSTTSSSSRTNQSNNLTEFNHEDYFSESEMKKRNPLLYQQLVGQHLTEDERQAQKQNFDRSDCRFTTIIYDHLDQCFEKELQKEQEEREDDMFEEEEESEEEDEEAMDDDAEATSLHPDHKTLLREEFMSSMYHSFISGKDESFNYKAVDENEDLDLLEVEARDKEEEYFDDEQPCAATPMCSAPESPVLPRHFRERVEQKQSANIVKVCTDNSLMPSSEMNHVLTNVFPHVQNHDENLPHVESLTLN</sequence>
<dbReference type="Proteomes" id="UP000694843">
    <property type="component" value="Unplaced"/>
</dbReference>
<dbReference type="KEGG" id="hazt:108669021"/>
<dbReference type="Pfam" id="PF09747">
    <property type="entry name" value="CCD97-like_C"/>
    <property type="match status" value="1"/>
</dbReference>
<dbReference type="PANTHER" id="PTHR31840">
    <property type="entry name" value="COILED-COIL DOMAIN-CONTAINING PROTEIN 97"/>
    <property type="match status" value="1"/>
</dbReference>
<proteinExistence type="predicted"/>
<evidence type="ECO:0000259" key="2">
    <source>
        <dbReference type="Pfam" id="PF09747"/>
    </source>
</evidence>
<dbReference type="InterPro" id="IPR040233">
    <property type="entry name" value="CCD97-like_C"/>
</dbReference>
<gene>
    <name evidence="4" type="primary">LOC108669021</name>
</gene>
<feature type="region of interest" description="Disordered" evidence="1">
    <location>
        <begin position="261"/>
        <end position="295"/>
    </location>
</feature>
<dbReference type="OrthoDB" id="333176at2759"/>
<reference evidence="4" key="1">
    <citation type="submission" date="2025-08" db="UniProtKB">
        <authorList>
            <consortium name="RefSeq"/>
        </authorList>
    </citation>
    <scope>IDENTIFICATION</scope>
    <source>
        <tissue evidence="4">Whole organism</tissue>
    </source>
</reference>
<dbReference type="GeneID" id="108669021"/>
<feature type="domain" description="CCD97-like C-terminal" evidence="2">
    <location>
        <begin position="197"/>
        <end position="351"/>
    </location>
</feature>
<feature type="compositionally biased region" description="Acidic residues" evidence="1">
    <location>
        <begin position="265"/>
        <end position="290"/>
    </location>
</feature>
<feature type="compositionally biased region" description="Pro residues" evidence="1">
    <location>
        <begin position="22"/>
        <end position="32"/>
    </location>
</feature>
<protein>
    <submittedName>
        <fullName evidence="4">Coiled-coil domain-containing protein 97</fullName>
    </submittedName>
</protein>